<organism evidence="3 4">
    <name type="scientific">Luteimonas terrae</name>
    <dbReference type="NCBI Taxonomy" id="1530191"/>
    <lineage>
        <taxon>Bacteria</taxon>
        <taxon>Pseudomonadati</taxon>
        <taxon>Pseudomonadota</taxon>
        <taxon>Gammaproteobacteria</taxon>
        <taxon>Lysobacterales</taxon>
        <taxon>Lysobacteraceae</taxon>
        <taxon>Luteimonas</taxon>
    </lineage>
</organism>
<name>A0ABU1Y152_9GAMM</name>
<accession>A0ABU1Y152</accession>
<feature type="region of interest" description="Disordered" evidence="1">
    <location>
        <begin position="70"/>
        <end position="93"/>
    </location>
</feature>
<proteinExistence type="predicted"/>
<comment type="caution">
    <text evidence="3">The sequence shown here is derived from an EMBL/GenBank/DDBJ whole genome shotgun (WGS) entry which is preliminary data.</text>
</comment>
<evidence type="ECO:0000256" key="1">
    <source>
        <dbReference type="SAM" id="MobiDB-lite"/>
    </source>
</evidence>
<keyword evidence="2" id="KW-0732">Signal</keyword>
<evidence type="ECO:0000256" key="2">
    <source>
        <dbReference type="SAM" id="SignalP"/>
    </source>
</evidence>
<evidence type="ECO:0008006" key="5">
    <source>
        <dbReference type="Google" id="ProtNLM"/>
    </source>
</evidence>
<gene>
    <name evidence="3" type="ORF">J2W68_003485</name>
</gene>
<evidence type="ECO:0000313" key="3">
    <source>
        <dbReference type="EMBL" id="MDR7194737.1"/>
    </source>
</evidence>
<protein>
    <recommendedName>
        <fullName evidence="5">Type IV pilus biogenesis protein PilP</fullName>
    </recommendedName>
</protein>
<evidence type="ECO:0000313" key="4">
    <source>
        <dbReference type="Proteomes" id="UP001256588"/>
    </source>
</evidence>
<dbReference type="EMBL" id="JAVDWO010000019">
    <property type="protein sequence ID" value="MDR7194737.1"/>
    <property type="molecule type" value="Genomic_DNA"/>
</dbReference>
<reference evidence="3 4" key="1">
    <citation type="submission" date="2023-07" db="EMBL/GenBank/DDBJ databases">
        <title>Sorghum-associated microbial communities from plants grown in Nebraska, USA.</title>
        <authorList>
            <person name="Schachtman D."/>
        </authorList>
    </citation>
    <scope>NUCLEOTIDE SEQUENCE [LARGE SCALE GENOMIC DNA]</scope>
    <source>
        <strain evidence="3 4">4099</strain>
    </source>
</reference>
<keyword evidence="4" id="KW-1185">Reference proteome</keyword>
<dbReference type="RefSeq" id="WP_310238440.1">
    <property type="nucleotide sequence ID" value="NZ_JAVDWO010000019.1"/>
</dbReference>
<feature type="signal peptide" evidence="2">
    <location>
        <begin position="1"/>
        <end position="28"/>
    </location>
</feature>
<dbReference type="Proteomes" id="UP001256588">
    <property type="component" value="Unassembled WGS sequence"/>
</dbReference>
<sequence>MKKRAMSARIAVRFLLPLAGILAGTAQSADPGHPCAVTPDPAKRLACYDTAFPPPPTVREATAAQAIQEFGLATPPPPLRNPGQPEREADPDRIDARVAEVVHGSGGRRTVVLENGQRWTVQAGTIGPMSPGDTVQLRKGALGAYLLRTQAGVSLRARRVR</sequence>
<feature type="chain" id="PRO_5047415012" description="Type IV pilus biogenesis protein PilP" evidence="2">
    <location>
        <begin position="29"/>
        <end position="161"/>
    </location>
</feature>